<proteinExistence type="predicted"/>
<evidence type="ECO:0000313" key="2">
    <source>
        <dbReference type="Proteomes" id="UP000294692"/>
    </source>
</evidence>
<evidence type="ECO:0000313" key="1">
    <source>
        <dbReference type="EMBL" id="TCU98531.1"/>
    </source>
</evidence>
<protein>
    <submittedName>
        <fullName evidence="1">Uncharacterized protein</fullName>
    </submittedName>
</protein>
<dbReference type="Proteomes" id="UP000294692">
    <property type="component" value="Unassembled WGS sequence"/>
</dbReference>
<accession>A0A4R3V4R3</accession>
<sequence length="93" mass="10311">MPTFTQRGEPQEHRPAALKRVMPAIYSHPARGESLPPEVGSFLATIRGRLRRHMNTASLDLVVNDEACAWARGQSSLCSQAGSESGSRFMRRM</sequence>
<dbReference type="EMBL" id="SMBX01000005">
    <property type="protein sequence ID" value="TCU98531.1"/>
    <property type="molecule type" value="Genomic_DNA"/>
</dbReference>
<reference evidence="1 2" key="1">
    <citation type="submission" date="2019-03" db="EMBL/GenBank/DDBJ databases">
        <title>Genomic Encyclopedia of Type Strains, Phase IV (KMG-IV): sequencing the most valuable type-strain genomes for metagenomic binning, comparative biology and taxonomic classification.</title>
        <authorList>
            <person name="Goeker M."/>
        </authorList>
    </citation>
    <scope>NUCLEOTIDE SEQUENCE [LARGE SCALE GENOMIC DNA]</scope>
    <source>
        <strain evidence="1 2">DSM 100048</strain>
    </source>
</reference>
<comment type="caution">
    <text evidence="1">The sequence shown here is derived from an EMBL/GenBank/DDBJ whole genome shotgun (WGS) entry which is preliminary data.</text>
</comment>
<dbReference type="RefSeq" id="WP_377748229.1">
    <property type="nucleotide sequence ID" value="NZ_JBHRVM010000001.1"/>
</dbReference>
<name>A0A4R3V4R3_9BURK</name>
<dbReference type="AlphaFoldDB" id="A0A4R3V4R3"/>
<gene>
    <name evidence="1" type="ORF">EV686_105232</name>
</gene>
<organism evidence="1 2">
    <name type="scientific">Paracandidimonas soli</name>
    <dbReference type="NCBI Taxonomy" id="1917182"/>
    <lineage>
        <taxon>Bacteria</taxon>
        <taxon>Pseudomonadati</taxon>
        <taxon>Pseudomonadota</taxon>
        <taxon>Betaproteobacteria</taxon>
        <taxon>Burkholderiales</taxon>
        <taxon>Alcaligenaceae</taxon>
        <taxon>Paracandidimonas</taxon>
    </lineage>
</organism>
<keyword evidence="2" id="KW-1185">Reference proteome</keyword>